<sequence>MLQRTSVVDSVKVRTVSFSSIVEIGDATYHQAFSRALAVQRQQELFYGTEGVYEEYDVFKEPIPLIPIIENVECHFENVKPIIKVHHIDITGISSSSLLQIGNCRHMYTEARIKHIRQIEQSIATEVGDNLIQLNEPSQLGIPTSESPVSVTGTDIMGSPFSGVGPEQEQ</sequence>
<gene>
    <name evidence="1" type="ORF">HHU08_06845</name>
</gene>
<name>A0A7Y0K6Q1_9BACI</name>
<evidence type="ECO:0000313" key="2">
    <source>
        <dbReference type="Proteomes" id="UP000588491"/>
    </source>
</evidence>
<dbReference type="Pfam" id="PF10970">
    <property type="entry name" value="GerPE"/>
    <property type="match status" value="1"/>
</dbReference>
<comment type="caution">
    <text evidence="1">The sequence shown here is derived from an EMBL/GenBank/DDBJ whole genome shotgun (WGS) entry which is preliminary data.</text>
</comment>
<dbReference type="AlphaFoldDB" id="A0A7Y0K6Q1"/>
<proteinExistence type="predicted"/>
<dbReference type="Proteomes" id="UP000588491">
    <property type="component" value="Unassembled WGS sequence"/>
</dbReference>
<keyword evidence="2" id="KW-1185">Reference proteome</keyword>
<reference evidence="1 2" key="1">
    <citation type="submission" date="2020-04" db="EMBL/GenBank/DDBJ databases">
        <title>Bacillus sp. UniB3 isolated from commercial digestive syrup.</title>
        <authorList>
            <person name="Thorat V."/>
            <person name="Kirdat K."/>
            <person name="Tiwarekar B."/>
            <person name="Yadav A."/>
        </authorList>
    </citation>
    <scope>NUCLEOTIDE SEQUENCE [LARGE SCALE GENOMIC DNA]</scope>
    <source>
        <strain evidence="1 2">UniB3</strain>
    </source>
</reference>
<dbReference type="InterPro" id="IPR024496">
    <property type="entry name" value="Spore_germ_GerPE"/>
</dbReference>
<organism evidence="1 2">
    <name type="scientific">Niallia alba</name>
    <dbReference type="NCBI Taxonomy" id="2729105"/>
    <lineage>
        <taxon>Bacteria</taxon>
        <taxon>Bacillati</taxon>
        <taxon>Bacillota</taxon>
        <taxon>Bacilli</taxon>
        <taxon>Bacillales</taxon>
        <taxon>Bacillaceae</taxon>
        <taxon>Niallia</taxon>
    </lineage>
</organism>
<dbReference type="EMBL" id="JABBPK010000001">
    <property type="protein sequence ID" value="NMO76706.1"/>
    <property type="molecule type" value="Genomic_DNA"/>
</dbReference>
<dbReference type="RefSeq" id="WP_169188091.1">
    <property type="nucleotide sequence ID" value="NZ_JABBPK010000001.1"/>
</dbReference>
<accession>A0A7Y0K6Q1</accession>
<evidence type="ECO:0000313" key="1">
    <source>
        <dbReference type="EMBL" id="NMO76706.1"/>
    </source>
</evidence>
<protein>
    <submittedName>
        <fullName evidence="1">Spore germination protein GerPE</fullName>
    </submittedName>
</protein>